<name>D8M6L1_BLAHO</name>
<protein>
    <recommendedName>
        <fullName evidence="6">Ribosomal protein L37ae</fullName>
    </recommendedName>
</protein>
<evidence type="ECO:0008006" key="6">
    <source>
        <dbReference type="Google" id="ProtNLM"/>
    </source>
</evidence>
<gene>
    <name evidence="4" type="ORF">GSBLH_T00003311001</name>
</gene>
<dbReference type="Gene3D" id="2.20.25.30">
    <property type="match status" value="1"/>
</dbReference>
<accession>D8M6L1</accession>
<dbReference type="GO" id="GO:0005840">
    <property type="term" value="C:ribosome"/>
    <property type="evidence" value="ECO:0007669"/>
    <property type="project" value="UniProtKB-KW"/>
</dbReference>
<evidence type="ECO:0000313" key="5">
    <source>
        <dbReference type="Proteomes" id="UP000008312"/>
    </source>
</evidence>
<dbReference type="PANTHER" id="PTHR48129">
    <property type="entry name" value="60S RIBOSOMAL PROTEIN L37A"/>
    <property type="match status" value="1"/>
</dbReference>
<sequence>MERIVKKIEISQHGTYTCAFCGKNTVKRSCVGIWECKKCKKVVAGGAWSISTPTALTVRSSIQRLRRSKIEA</sequence>
<dbReference type="Pfam" id="PF01780">
    <property type="entry name" value="Ribosomal_L37ae"/>
    <property type="match status" value="1"/>
</dbReference>
<evidence type="ECO:0000256" key="1">
    <source>
        <dbReference type="ARBA" id="ARBA00008672"/>
    </source>
</evidence>
<dbReference type="GeneID" id="24920415"/>
<organism evidence="4">
    <name type="scientific">Blastocystis hominis</name>
    <dbReference type="NCBI Taxonomy" id="12968"/>
    <lineage>
        <taxon>Eukaryota</taxon>
        <taxon>Sar</taxon>
        <taxon>Stramenopiles</taxon>
        <taxon>Bigyra</taxon>
        <taxon>Opalozoa</taxon>
        <taxon>Opalinata</taxon>
        <taxon>Blastocystidae</taxon>
        <taxon>Blastocystis</taxon>
    </lineage>
</organism>
<dbReference type="EMBL" id="FN668661">
    <property type="protein sequence ID" value="CBK23429.2"/>
    <property type="molecule type" value="Genomic_DNA"/>
</dbReference>
<evidence type="ECO:0000313" key="4">
    <source>
        <dbReference type="EMBL" id="CBK23429.2"/>
    </source>
</evidence>
<dbReference type="OrthoDB" id="10258345at2759"/>
<dbReference type="InterPro" id="IPR011332">
    <property type="entry name" value="Ribosomal_zn-bd"/>
</dbReference>
<keyword evidence="2" id="KW-0689">Ribosomal protein</keyword>
<keyword evidence="5" id="KW-1185">Reference proteome</keyword>
<reference evidence="4" key="1">
    <citation type="submission" date="2010-02" db="EMBL/GenBank/DDBJ databases">
        <title>Sequencing and annotation of the Blastocystis hominis genome.</title>
        <authorList>
            <person name="Wincker P."/>
        </authorList>
    </citation>
    <scope>NUCLEOTIDE SEQUENCE</scope>
    <source>
        <strain evidence="4">Singapore isolate B</strain>
    </source>
</reference>
<dbReference type="GO" id="GO:0003735">
    <property type="term" value="F:structural constituent of ribosome"/>
    <property type="evidence" value="ECO:0007669"/>
    <property type="project" value="InterPro"/>
</dbReference>
<evidence type="ECO:0000256" key="3">
    <source>
        <dbReference type="ARBA" id="ARBA00023274"/>
    </source>
</evidence>
<evidence type="ECO:0000256" key="2">
    <source>
        <dbReference type="ARBA" id="ARBA00022980"/>
    </source>
</evidence>
<dbReference type="Proteomes" id="UP000008312">
    <property type="component" value="Unassembled WGS sequence"/>
</dbReference>
<dbReference type="GO" id="GO:0006412">
    <property type="term" value="P:translation"/>
    <property type="evidence" value="ECO:0007669"/>
    <property type="project" value="InterPro"/>
</dbReference>
<dbReference type="SUPFAM" id="SSF57829">
    <property type="entry name" value="Zn-binding ribosomal proteins"/>
    <property type="match status" value="1"/>
</dbReference>
<comment type="similarity">
    <text evidence="1">Belongs to the eukaryotic ribosomal protein eL43 family.</text>
</comment>
<dbReference type="RefSeq" id="XP_012897477.1">
    <property type="nucleotide sequence ID" value="XM_013042023.1"/>
</dbReference>
<proteinExistence type="inferred from homology"/>
<dbReference type="InParanoid" id="D8M6L1"/>
<dbReference type="InterPro" id="IPR050522">
    <property type="entry name" value="Ribosomal_protein_eL43"/>
</dbReference>
<dbReference type="InterPro" id="IPR002674">
    <property type="entry name" value="Ribosomal_eL43"/>
</dbReference>
<dbReference type="PANTHER" id="PTHR48129:SF1">
    <property type="entry name" value="LARGE RIBOSOMAL SUBUNIT PROTEIN EL43"/>
    <property type="match status" value="1"/>
</dbReference>
<keyword evidence="3" id="KW-0687">Ribonucleoprotein</keyword>
<dbReference type="AlphaFoldDB" id="D8M6L1"/>
<dbReference type="InterPro" id="IPR011331">
    <property type="entry name" value="Ribosomal_eL37/eL43"/>
</dbReference>
<dbReference type="GO" id="GO:1990904">
    <property type="term" value="C:ribonucleoprotein complex"/>
    <property type="evidence" value="ECO:0007669"/>
    <property type="project" value="UniProtKB-KW"/>
</dbReference>